<dbReference type="OrthoDB" id="3799480at2759"/>
<organism evidence="2 3">
    <name type="scientific">Lophiotrema nucula</name>
    <dbReference type="NCBI Taxonomy" id="690887"/>
    <lineage>
        <taxon>Eukaryota</taxon>
        <taxon>Fungi</taxon>
        <taxon>Dikarya</taxon>
        <taxon>Ascomycota</taxon>
        <taxon>Pezizomycotina</taxon>
        <taxon>Dothideomycetes</taxon>
        <taxon>Pleosporomycetidae</taxon>
        <taxon>Pleosporales</taxon>
        <taxon>Lophiotremataceae</taxon>
        <taxon>Lophiotrema</taxon>
    </lineage>
</organism>
<dbReference type="Proteomes" id="UP000799770">
    <property type="component" value="Unassembled WGS sequence"/>
</dbReference>
<protein>
    <submittedName>
        <fullName evidence="2">Uncharacterized protein</fullName>
    </submittedName>
</protein>
<name>A0A6A5YKF7_9PLEO</name>
<dbReference type="EMBL" id="ML977352">
    <property type="protein sequence ID" value="KAF2107652.1"/>
    <property type="molecule type" value="Genomic_DNA"/>
</dbReference>
<keyword evidence="1" id="KW-0472">Membrane</keyword>
<accession>A0A6A5YKF7</accession>
<proteinExistence type="predicted"/>
<keyword evidence="1" id="KW-1133">Transmembrane helix</keyword>
<gene>
    <name evidence="2" type="ORF">BDV96DRAFT_653450</name>
</gene>
<sequence length="246" mass="27275">MSAHEVNVNLPRASLISYFRRPQRTPSLSTPINHANGMINHQSRNVKMSPENRPLLPRIVEEEEEIGFWGEHTEDRDQGWRRTLSDVLGVLLYVALIFVVVLNLDMFLNRWNVGVLSWSNEAAIQGEGLIDIHLCHVGNVHDQLGSSQRTWNVTPSDALGNCDTEAIVLHMTEQDVAYLSFGDWILIGGGKQVEIGKEENGKFLAEQSSGNPDDVDVGDDPAEEVKLGNVEGNSMHAGFGGPWGRK</sequence>
<evidence type="ECO:0000256" key="1">
    <source>
        <dbReference type="SAM" id="Phobius"/>
    </source>
</evidence>
<evidence type="ECO:0000313" key="3">
    <source>
        <dbReference type="Proteomes" id="UP000799770"/>
    </source>
</evidence>
<reference evidence="2" key="1">
    <citation type="journal article" date="2020" name="Stud. Mycol.">
        <title>101 Dothideomycetes genomes: a test case for predicting lifestyles and emergence of pathogens.</title>
        <authorList>
            <person name="Haridas S."/>
            <person name="Albert R."/>
            <person name="Binder M."/>
            <person name="Bloem J."/>
            <person name="Labutti K."/>
            <person name="Salamov A."/>
            <person name="Andreopoulos B."/>
            <person name="Baker S."/>
            <person name="Barry K."/>
            <person name="Bills G."/>
            <person name="Bluhm B."/>
            <person name="Cannon C."/>
            <person name="Castanera R."/>
            <person name="Culley D."/>
            <person name="Daum C."/>
            <person name="Ezra D."/>
            <person name="Gonzalez J."/>
            <person name="Henrissat B."/>
            <person name="Kuo A."/>
            <person name="Liang C."/>
            <person name="Lipzen A."/>
            <person name="Lutzoni F."/>
            <person name="Magnuson J."/>
            <person name="Mondo S."/>
            <person name="Nolan M."/>
            <person name="Ohm R."/>
            <person name="Pangilinan J."/>
            <person name="Park H.-J."/>
            <person name="Ramirez L."/>
            <person name="Alfaro M."/>
            <person name="Sun H."/>
            <person name="Tritt A."/>
            <person name="Yoshinaga Y."/>
            <person name="Zwiers L.-H."/>
            <person name="Turgeon B."/>
            <person name="Goodwin S."/>
            <person name="Spatafora J."/>
            <person name="Crous P."/>
            <person name="Grigoriev I."/>
        </authorList>
    </citation>
    <scope>NUCLEOTIDE SEQUENCE</scope>
    <source>
        <strain evidence="2">CBS 627.86</strain>
    </source>
</reference>
<keyword evidence="1" id="KW-0812">Transmembrane</keyword>
<feature type="transmembrane region" description="Helical" evidence="1">
    <location>
        <begin position="87"/>
        <end position="108"/>
    </location>
</feature>
<keyword evidence="3" id="KW-1185">Reference proteome</keyword>
<evidence type="ECO:0000313" key="2">
    <source>
        <dbReference type="EMBL" id="KAF2107652.1"/>
    </source>
</evidence>
<dbReference type="AlphaFoldDB" id="A0A6A5YKF7"/>